<keyword evidence="3" id="KW-1185">Reference proteome</keyword>
<sequence length="239" mass="25724">MKSPFATGVKKGNNAHSEKSDAACRNSSQLEDAHLKEPSSQLHNDTSSIKHPEKEKADEVNPVHVPHSHDKLDSKQFPSKAAKVSSASPVKSPQPVPTTTKSNAERSKSSKPLVKASSIATQKKADNGSSKSLLNLSSSQNPVSAHKKKLASSAEISKTTPKTLPQAVDVPVSTVDFKEPDALHVDRFEEGMVERSDIYTGSGNSETSKNMKHLIAAAQAKWKKAHSQYLSSDMHNVQG</sequence>
<dbReference type="EMBL" id="LXQA010071283">
    <property type="protein sequence ID" value="MCI09071.1"/>
    <property type="molecule type" value="Genomic_DNA"/>
</dbReference>
<dbReference type="Proteomes" id="UP000265520">
    <property type="component" value="Unassembled WGS sequence"/>
</dbReference>
<organism evidence="2 3">
    <name type="scientific">Trifolium medium</name>
    <dbReference type="NCBI Taxonomy" id="97028"/>
    <lineage>
        <taxon>Eukaryota</taxon>
        <taxon>Viridiplantae</taxon>
        <taxon>Streptophyta</taxon>
        <taxon>Embryophyta</taxon>
        <taxon>Tracheophyta</taxon>
        <taxon>Spermatophyta</taxon>
        <taxon>Magnoliopsida</taxon>
        <taxon>eudicotyledons</taxon>
        <taxon>Gunneridae</taxon>
        <taxon>Pentapetalae</taxon>
        <taxon>rosids</taxon>
        <taxon>fabids</taxon>
        <taxon>Fabales</taxon>
        <taxon>Fabaceae</taxon>
        <taxon>Papilionoideae</taxon>
        <taxon>50 kb inversion clade</taxon>
        <taxon>NPAAA clade</taxon>
        <taxon>Hologalegina</taxon>
        <taxon>IRL clade</taxon>
        <taxon>Trifolieae</taxon>
        <taxon>Trifolium</taxon>
    </lineage>
</organism>
<dbReference type="AlphaFoldDB" id="A0A392PAA9"/>
<evidence type="ECO:0000256" key="1">
    <source>
        <dbReference type="SAM" id="MobiDB-lite"/>
    </source>
</evidence>
<evidence type="ECO:0000313" key="3">
    <source>
        <dbReference type="Proteomes" id="UP000265520"/>
    </source>
</evidence>
<feature type="compositionally biased region" description="Basic and acidic residues" evidence="1">
    <location>
        <begin position="48"/>
        <end position="74"/>
    </location>
</feature>
<reference evidence="2 3" key="1">
    <citation type="journal article" date="2018" name="Front. Plant Sci.">
        <title>Red Clover (Trifolium pratense) and Zigzag Clover (T. medium) - A Picture of Genomic Similarities and Differences.</title>
        <authorList>
            <person name="Dluhosova J."/>
            <person name="Istvanek J."/>
            <person name="Nedelnik J."/>
            <person name="Repkova J."/>
        </authorList>
    </citation>
    <scope>NUCLEOTIDE SEQUENCE [LARGE SCALE GENOMIC DNA]</scope>
    <source>
        <strain evidence="3">cv. 10/8</strain>
        <tissue evidence="2">Leaf</tissue>
    </source>
</reference>
<feature type="compositionally biased region" description="Low complexity" evidence="1">
    <location>
        <begin position="129"/>
        <end position="139"/>
    </location>
</feature>
<feature type="compositionally biased region" description="Polar residues" evidence="1">
    <location>
        <begin position="154"/>
        <end position="163"/>
    </location>
</feature>
<accession>A0A392PAA9</accession>
<proteinExistence type="predicted"/>
<feature type="region of interest" description="Disordered" evidence="1">
    <location>
        <begin position="1"/>
        <end position="164"/>
    </location>
</feature>
<comment type="caution">
    <text evidence="2">The sequence shown here is derived from an EMBL/GenBank/DDBJ whole genome shotgun (WGS) entry which is preliminary data.</text>
</comment>
<evidence type="ECO:0000313" key="2">
    <source>
        <dbReference type="EMBL" id="MCI09071.1"/>
    </source>
</evidence>
<name>A0A392PAA9_9FABA</name>
<feature type="non-terminal residue" evidence="2">
    <location>
        <position position="239"/>
    </location>
</feature>
<gene>
    <name evidence="2" type="ORF">A2U01_0030154</name>
</gene>
<feature type="compositionally biased region" description="Polar residues" evidence="1">
    <location>
        <begin position="38"/>
        <end position="47"/>
    </location>
</feature>
<feature type="compositionally biased region" description="Low complexity" evidence="1">
    <location>
        <begin position="78"/>
        <end position="93"/>
    </location>
</feature>
<protein>
    <submittedName>
        <fullName evidence="2">ENHANCER OF AG-4 protein 2-like</fullName>
    </submittedName>
</protein>